<evidence type="ECO:0000313" key="2">
    <source>
        <dbReference type="EMBL" id="MFD1778405.1"/>
    </source>
</evidence>
<proteinExistence type="predicted"/>
<dbReference type="EMBL" id="JBHUEK010000009">
    <property type="protein sequence ID" value="MFD1778405.1"/>
    <property type="molecule type" value="Genomic_DNA"/>
</dbReference>
<keyword evidence="3" id="KW-1185">Reference proteome</keyword>
<dbReference type="PANTHER" id="PTHR37305">
    <property type="entry name" value="INTEGRAL MEMBRANE PROTEIN-RELATED"/>
    <property type="match status" value="1"/>
</dbReference>
<feature type="transmembrane region" description="Helical" evidence="1">
    <location>
        <begin position="189"/>
        <end position="211"/>
    </location>
</feature>
<feature type="transmembrane region" description="Helical" evidence="1">
    <location>
        <begin position="146"/>
        <end position="168"/>
    </location>
</feature>
<dbReference type="RefSeq" id="WP_388036517.1">
    <property type="nucleotide sequence ID" value="NZ_JBHUEK010000009.1"/>
</dbReference>
<organism evidence="2 3">
    <name type="scientific">Fredinandcohnia salidurans</name>
    <dbReference type="NCBI Taxonomy" id="2595041"/>
    <lineage>
        <taxon>Bacteria</taxon>
        <taxon>Bacillati</taxon>
        <taxon>Bacillota</taxon>
        <taxon>Bacilli</taxon>
        <taxon>Bacillales</taxon>
        <taxon>Bacillaceae</taxon>
        <taxon>Fredinandcohnia</taxon>
    </lineage>
</organism>
<gene>
    <name evidence="2" type="ORF">ACFSFW_06970</name>
</gene>
<feature type="transmembrane region" description="Helical" evidence="1">
    <location>
        <begin position="334"/>
        <end position="354"/>
    </location>
</feature>
<reference evidence="3" key="1">
    <citation type="journal article" date="2019" name="Int. J. Syst. Evol. Microbiol.">
        <title>The Global Catalogue of Microorganisms (GCM) 10K type strain sequencing project: providing services to taxonomists for standard genome sequencing and annotation.</title>
        <authorList>
            <consortium name="The Broad Institute Genomics Platform"/>
            <consortium name="The Broad Institute Genome Sequencing Center for Infectious Disease"/>
            <person name="Wu L."/>
            <person name="Ma J."/>
        </authorList>
    </citation>
    <scope>NUCLEOTIDE SEQUENCE [LARGE SCALE GENOMIC DNA]</scope>
    <source>
        <strain evidence="3">CCUG 15531</strain>
    </source>
</reference>
<protein>
    <recommendedName>
        <fullName evidence="4">ABC transporter permease</fullName>
    </recommendedName>
</protein>
<evidence type="ECO:0000256" key="1">
    <source>
        <dbReference type="SAM" id="Phobius"/>
    </source>
</evidence>
<dbReference type="PANTHER" id="PTHR37305:SF1">
    <property type="entry name" value="MEMBRANE PROTEIN"/>
    <property type="match status" value="1"/>
</dbReference>
<name>A0ABW4MN39_9BACI</name>
<feature type="transmembrane region" description="Helical" evidence="1">
    <location>
        <begin position="249"/>
        <end position="269"/>
    </location>
</feature>
<evidence type="ECO:0000313" key="3">
    <source>
        <dbReference type="Proteomes" id="UP001597227"/>
    </source>
</evidence>
<comment type="caution">
    <text evidence="2">The sequence shown here is derived from an EMBL/GenBank/DDBJ whole genome shotgun (WGS) entry which is preliminary data.</text>
</comment>
<keyword evidence="1" id="KW-0472">Membrane</keyword>
<feature type="transmembrane region" description="Helical" evidence="1">
    <location>
        <begin position="276"/>
        <end position="294"/>
    </location>
</feature>
<keyword evidence="1" id="KW-0812">Transmembrane</keyword>
<keyword evidence="1" id="KW-1133">Transmembrane helix</keyword>
<accession>A0ABW4MN39</accession>
<feature type="transmembrane region" description="Helical" evidence="1">
    <location>
        <begin position="16"/>
        <end position="34"/>
    </location>
</feature>
<sequence length="366" mass="41798">MELLKFELYKIFKQRMVYVAFLLLIVFSTGFTYYPGADQERAIYKDWEGKVTEEKLEVVVKGNEELMKKQDEMIETDQWLSEDEWTLMGVYENIAYGHQVELNAQEKIKELAGENKYNTELKASMLKEIDTSYFAYNKGPSEIIDYASVFSVFITGAMLLVGLSSMYTQEYSSGVDNYILSSKKGRGSLLGAKIGAALIYTAIVVVGWEIFNIGWNLIQYGNSGWDTSIQYTFKYYFSPYSFSLLEYHLLQLGFHLLGACSFAIMIVLISSLCKNALVSLIINGAIFAIPYFLVETLQLPNWVEDIFQFSFIYYLNVEPFFDDFNTINLFGFPVLYSIVALVVMIGVFVVIPILTSRVVKNKEVTS</sequence>
<dbReference type="Proteomes" id="UP001597227">
    <property type="component" value="Unassembled WGS sequence"/>
</dbReference>
<evidence type="ECO:0008006" key="4">
    <source>
        <dbReference type="Google" id="ProtNLM"/>
    </source>
</evidence>